<gene>
    <name evidence="2" type="ORF">IAB16_07455</name>
</gene>
<dbReference type="Pfam" id="PF00092">
    <property type="entry name" value="VWA"/>
    <property type="match status" value="1"/>
</dbReference>
<dbReference type="SUPFAM" id="SSF53300">
    <property type="entry name" value="vWA-like"/>
    <property type="match status" value="1"/>
</dbReference>
<comment type="caution">
    <text evidence="2">The sequence shown here is derived from an EMBL/GenBank/DDBJ whole genome shotgun (WGS) entry which is preliminary data.</text>
</comment>
<protein>
    <submittedName>
        <fullName evidence="2">VWA domain-containing protein</fullName>
    </submittedName>
</protein>
<proteinExistence type="predicted"/>
<dbReference type="InterPro" id="IPR036465">
    <property type="entry name" value="vWFA_dom_sf"/>
</dbReference>
<accession>A0A940IDR6</accession>
<organism evidence="2 3">
    <name type="scientific">Candidatus Stercoripulliclostridium pullicola</name>
    <dbReference type="NCBI Taxonomy" id="2840953"/>
    <lineage>
        <taxon>Bacteria</taxon>
        <taxon>Bacillati</taxon>
        <taxon>Bacillota</taxon>
        <taxon>Clostridia</taxon>
        <taxon>Eubacteriales</taxon>
        <taxon>Candidatus Stercoripulliclostridium</taxon>
    </lineage>
</organism>
<feature type="domain" description="VWFA" evidence="1">
    <location>
        <begin position="9"/>
        <end position="213"/>
    </location>
</feature>
<name>A0A940IDR6_9FIRM</name>
<evidence type="ECO:0000313" key="3">
    <source>
        <dbReference type="Proteomes" id="UP000727857"/>
    </source>
</evidence>
<dbReference type="EMBL" id="JADINF010000191">
    <property type="protein sequence ID" value="MBO8424841.1"/>
    <property type="molecule type" value="Genomic_DNA"/>
</dbReference>
<dbReference type="InterPro" id="IPR002035">
    <property type="entry name" value="VWF_A"/>
</dbReference>
<dbReference type="Proteomes" id="UP000727857">
    <property type="component" value="Unassembled WGS sequence"/>
</dbReference>
<dbReference type="AlphaFoldDB" id="A0A940IDR6"/>
<sequence>MQETIAKKTIYFLIDCSGSMQGNRADAVNIAMDKVMQEAIPAVRSQLNNNLELNFQFIGFSGAFPGGVAELMPPVKLEDINKWNHIPDSAFNGGTPTGAAINAVIADMDGSDLYRGDGVINKVADAIILISDGMPNGDNPTYEEVLLRAEKGRPDSSNNFRRALRVAIGISVDEDGRKSLEKFGKISASLQQKGLSAYYDCSEDYVDNFVELLKSMTVNLSVV</sequence>
<reference evidence="2" key="2">
    <citation type="journal article" date="2021" name="PeerJ">
        <title>Extensive microbial diversity within the chicken gut microbiome revealed by metagenomics and culture.</title>
        <authorList>
            <person name="Gilroy R."/>
            <person name="Ravi A."/>
            <person name="Getino M."/>
            <person name="Pursley I."/>
            <person name="Horton D.L."/>
            <person name="Alikhan N.F."/>
            <person name="Baker D."/>
            <person name="Gharbi K."/>
            <person name="Hall N."/>
            <person name="Watson M."/>
            <person name="Adriaenssens E.M."/>
            <person name="Foster-Nyarko E."/>
            <person name="Jarju S."/>
            <person name="Secka A."/>
            <person name="Antonio M."/>
            <person name="Oren A."/>
            <person name="Chaudhuri R.R."/>
            <person name="La Ragione R."/>
            <person name="Hildebrand F."/>
            <person name="Pallen M.J."/>
        </authorList>
    </citation>
    <scope>NUCLEOTIDE SEQUENCE</scope>
    <source>
        <strain evidence="2">517</strain>
    </source>
</reference>
<dbReference type="PROSITE" id="PS50234">
    <property type="entry name" value="VWFA"/>
    <property type="match status" value="1"/>
</dbReference>
<dbReference type="Gene3D" id="3.40.50.410">
    <property type="entry name" value="von Willebrand factor, type A domain"/>
    <property type="match status" value="1"/>
</dbReference>
<evidence type="ECO:0000259" key="1">
    <source>
        <dbReference type="PROSITE" id="PS50234"/>
    </source>
</evidence>
<evidence type="ECO:0000313" key="2">
    <source>
        <dbReference type="EMBL" id="MBO8424841.1"/>
    </source>
</evidence>
<reference evidence="2" key="1">
    <citation type="submission" date="2020-10" db="EMBL/GenBank/DDBJ databases">
        <authorList>
            <person name="Gilroy R."/>
        </authorList>
    </citation>
    <scope>NUCLEOTIDE SEQUENCE</scope>
    <source>
        <strain evidence="2">517</strain>
    </source>
</reference>